<dbReference type="GO" id="GO:0035556">
    <property type="term" value="P:intracellular signal transduction"/>
    <property type="evidence" value="ECO:0007669"/>
    <property type="project" value="InterPro"/>
</dbReference>
<comment type="caution">
    <text evidence="5">The sequence shown here is derived from an EMBL/GenBank/DDBJ whole genome shotgun (WGS) entry which is preliminary data.</text>
</comment>
<protein>
    <recommendedName>
        <fullName evidence="7">SAP domain-containing protein</fullName>
    </recommendedName>
</protein>
<dbReference type="OrthoDB" id="1679716at2759"/>
<dbReference type="Gene3D" id="1.10.10.10">
    <property type="entry name" value="Winged helix-like DNA-binding domain superfamily/Winged helix DNA-binding domain"/>
    <property type="match status" value="1"/>
</dbReference>
<feature type="region of interest" description="Disordered" evidence="2">
    <location>
        <begin position="470"/>
        <end position="505"/>
    </location>
</feature>
<feature type="compositionally biased region" description="Basic and acidic residues" evidence="2">
    <location>
        <begin position="470"/>
        <end position="480"/>
    </location>
</feature>
<dbReference type="SUPFAM" id="SSF46785">
    <property type="entry name" value="Winged helix' DNA-binding domain"/>
    <property type="match status" value="1"/>
</dbReference>
<dbReference type="GO" id="GO:0000403">
    <property type="term" value="F:Y-form DNA binding"/>
    <property type="evidence" value="ECO:0007669"/>
    <property type="project" value="TreeGrafter"/>
</dbReference>
<dbReference type="SMART" id="SM00315">
    <property type="entry name" value="RGS"/>
    <property type="match status" value="1"/>
</dbReference>
<dbReference type="GO" id="GO:0004520">
    <property type="term" value="F:DNA endonuclease activity"/>
    <property type="evidence" value="ECO:0007669"/>
    <property type="project" value="TreeGrafter"/>
</dbReference>
<organism evidence="5 6">
    <name type="scientific">Carpinus fangiana</name>
    <dbReference type="NCBI Taxonomy" id="176857"/>
    <lineage>
        <taxon>Eukaryota</taxon>
        <taxon>Viridiplantae</taxon>
        <taxon>Streptophyta</taxon>
        <taxon>Embryophyta</taxon>
        <taxon>Tracheophyta</taxon>
        <taxon>Spermatophyta</taxon>
        <taxon>Magnoliopsida</taxon>
        <taxon>eudicotyledons</taxon>
        <taxon>Gunneridae</taxon>
        <taxon>Pentapetalae</taxon>
        <taxon>rosids</taxon>
        <taxon>fabids</taxon>
        <taxon>Fagales</taxon>
        <taxon>Betulaceae</taxon>
        <taxon>Carpinus</taxon>
    </lineage>
</organism>
<dbReference type="Gene3D" id="1.10.167.10">
    <property type="entry name" value="Regulator of G-protein Signalling 4, domain 2"/>
    <property type="match status" value="1"/>
</dbReference>
<accession>A0A5N6L3K2</accession>
<dbReference type="Proteomes" id="UP000327013">
    <property type="component" value="Unassembled WGS sequence"/>
</dbReference>
<dbReference type="GO" id="GO:0070336">
    <property type="term" value="F:flap-structured DNA binding"/>
    <property type="evidence" value="ECO:0007669"/>
    <property type="project" value="TreeGrafter"/>
</dbReference>
<dbReference type="InterPro" id="IPR000591">
    <property type="entry name" value="DEP_dom"/>
</dbReference>
<feature type="compositionally biased region" description="Low complexity" evidence="2">
    <location>
        <begin position="1076"/>
        <end position="1088"/>
    </location>
</feature>
<dbReference type="CDD" id="cd04371">
    <property type="entry name" value="DEP"/>
    <property type="match status" value="1"/>
</dbReference>
<dbReference type="InterPro" id="IPR036397">
    <property type="entry name" value="RNaseH_sf"/>
</dbReference>
<dbReference type="GO" id="GO:0000402">
    <property type="term" value="F:crossed form four-way junction DNA binding"/>
    <property type="evidence" value="ECO:0007669"/>
    <property type="project" value="TreeGrafter"/>
</dbReference>
<dbReference type="InterPro" id="IPR058855">
    <property type="entry name" value="RGS1/SST2-like_Fungal-DR"/>
</dbReference>
<evidence type="ECO:0000256" key="2">
    <source>
        <dbReference type="SAM" id="MobiDB-lite"/>
    </source>
</evidence>
<proteinExistence type="predicted"/>
<dbReference type="Pfam" id="PF09159">
    <property type="entry name" value="Ydc2-catalyt"/>
    <property type="match status" value="1"/>
</dbReference>
<dbReference type="InterPro" id="IPR016137">
    <property type="entry name" value="RGS"/>
</dbReference>
<dbReference type="PROSITE" id="PS50186">
    <property type="entry name" value="DEP"/>
    <property type="match status" value="1"/>
</dbReference>
<dbReference type="EMBL" id="VIBQ01000084">
    <property type="protein sequence ID" value="KAB8670390.1"/>
    <property type="molecule type" value="Genomic_DNA"/>
</dbReference>
<dbReference type="InterPro" id="IPR012337">
    <property type="entry name" value="RNaseH-like_sf"/>
</dbReference>
<gene>
    <name evidence="5" type="ORF">FH972_026303</name>
</gene>
<feature type="region of interest" description="Disordered" evidence="2">
    <location>
        <begin position="1076"/>
        <end position="1098"/>
    </location>
</feature>
<dbReference type="InterPro" id="IPR036388">
    <property type="entry name" value="WH-like_DNA-bd_sf"/>
</dbReference>
<dbReference type="CDD" id="cd16963">
    <property type="entry name" value="CCE1"/>
    <property type="match status" value="1"/>
</dbReference>
<dbReference type="Pfam" id="PF00615">
    <property type="entry name" value="RGS"/>
    <property type="match status" value="1"/>
</dbReference>
<dbReference type="Gene3D" id="3.30.420.10">
    <property type="entry name" value="Ribonuclease H-like superfamily/Ribonuclease H"/>
    <property type="match status" value="1"/>
</dbReference>
<dbReference type="PANTHER" id="PTHR28072:SF1">
    <property type="entry name" value="CRUCIFORM CUTTING ENDONUCLEASE 1, MITOCHONDRIAL-RELATED"/>
    <property type="match status" value="1"/>
</dbReference>
<reference evidence="5 6" key="1">
    <citation type="submission" date="2019-06" db="EMBL/GenBank/DDBJ databases">
        <title>A chromosomal-level reference genome of Carpinus fangiana (Coryloideae, Betulaceae).</title>
        <authorList>
            <person name="Yang X."/>
            <person name="Wang Z."/>
            <person name="Zhang L."/>
            <person name="Hao G."/>
            <person name="Liu J."/>
            <person name="Yang Y."/>
        </authorList>
    </citation>
    <scope>NUCLEOTIDE SEQUENCE [LARGE SCALE GENOMIC DNA]</scope>
    <source>
        <strain evidence="5">Cfa_2016G</strain>
        <tissue evidence="5">Leaf</tissue>
    </source>
</reference>
<feature type="domain" description="DEP" evidence="4">
    <location>
        <begin position="1119"/>
        <end position="1184"/>
    </location>
</feature>
<name>A0A5N6L3K2_9ROSI</name>
<sequence>MTLSSRISLSALRGKDLARVAAHTGLRSSGTKDALSKRLPIELHSQLFGPGTQRILSIDMGLRNLAYCLVEVDAARFPAPKIAPQTSQVLATSMVKGNMKAIATAQLEEVFSSPASEPPSVLPAMQLCAWYHKDLTLGGLPADELYDPPTLAPVVYNLVRNVLLPLQPTHVIVERQRHRTGGQASILEWTFRVNMLESMLWSSLETLRLEQQQDATTSEEAGKQFMQTHSILPGRVNALLLSEGDRKTADAKVLKTAMAAAWLRSDQLACHEGQAYQMRDEFLAAHKAGSKRSSKRQIKAANDAREDKLKGADGVVEAARKQPVLQAQKLDDLADCLLQVVAWVQWEANRRNVIARVDDKIAMSSQDGGRSGWISNEHYWQKRAWPRNQLVTRARDKREALCCGAGRGVQLRPPQVQKAAAAARMPQGGRRPRGRASRFAQRIYREPGNAYYGALITALNLASGRHSRAETRCREAEDHGSGSQSGRAALEQAALREGQQGPDESLASKEIFETRKQAYVLGHSASAFYFCPATCGRRRRRPSPESPRLLLHSTATAWRLSCTSVSNDALSHPGLPSSNQPIAEHAAAKMARVCPSCCARTRPAHVVRANNDSYHMCLVAVAAACVRIPGGKPGKPSHRVPLQEPPKSEALDSACRRPAGMLFRPGLTRATACPPASQARARNGQVGRPSFASGSKSHRDRLSLVASASGHGCVHVAPMACLGRALSGLPRERRQNHAPARFLACSLSNRAPYHLAALPSSQTLMSYTILARLLYTRSTLSARCSPPPPPAIASLAFCSPSRHPPERQHCSRPHPRCVTTRIQAGKSLPSPLSSTRSECDSRHQRLGASAPAQTATVRTGTSTRERLLKFPAVEGEATSHTGARILRWTEDDRPYAKVCRFPQLSAFPPQPLQQLEPIPGKVSNDPTGLSRSLLHAHGHLGNLKFTQINRRPSPDNPDIMVTTKVATTFSMAEPMARNLCSKFLSARLIEQVGAQFARDDDFASMSSIWQMTPKGIKVLEGFAHRNGVSSEKVTDILKSARNSMNLLVLERKAEQDDLKLDPGTIDVIFRRFAGQSGPNNGSSNGSVHSDSDSIDESSTGLTGVRQVLRKHNGTKLSVRAFSGKQTIDWLMNCCTLVDVREACHIARAMLTHGLISLRYEEKKPARDQPMIFNNSKTAWYEITEDGKKVAKWVTGRAAFHDVLAATSDGAVLANSRENAHRRLATIIGTPGLLIHFREYLIDTHCEENLNFWIEARAFMARWGAVLETHRAAGQDIGSDVLSEILAAAYDLYNAFLAPGSPCELNIEHALRKAFVNKMSQFEVPEDEKREAVSSLLDLYDQAQGSVFKLMASDSAPKFCRDPRYKPYLSEHNLGDILTKAQCPALQSTTVKVQAIST</sequence>
<feature type="region of interest" description="Disordered" evidence="2">
    <location>
        <begin position="673"/>
        <end position="698"/>
    </location>
</feature>
<dbReference type="InterPro" id="IPR015242">
    <property type="entry name" value="Ydc2_cat"/>
</dbReference>
<dbReference type="SUPFAM" id="SSF53098">
    <property type="entry name" value="Ribonuclease H-like"/>
    <property type="match status" value="1"/>
</dbReference>
<dbReference type="InterPro" id="IPR039197">
    <property type="entry name" value="Mrs1/Cce1"/>
</dbReference>
<dbReference type="GO" id="GO:0009968">
    <property type="term" value="P:negative regulation of signal transduction"/>
    <property type="evidence" value="ECO:0007669"/>
    <property type="project" value="UniProtKB-KW"/>
</dbReference>
<feature type="domain" description="RGS" evidence="3">
    <location>
        <begin position="1222"/>
        <end position="1368"/>
    </location>
</feature>
<dbReference type="PROSITE" id="PS50132">
    <property type="entry name" value="RGS"/>
    <property type="match status" value="1"/>
</dbReference>
<dbReference type="SUPFAM" id="SSF48097">
    <property type="entry name" value="Regulator of G-protein signaling, RGS"/>
    <property type="match status" value="1"/>
</dbReference>
<dbReference type="PANTHER" id="PTHR28072">
    <property type="entry name" value="CRUCIFORM CUTTING ENDONUCLEASE 1, MITOCHONDRIAL-RELATED"/>
    <property type="match status" value="1"/>
</dbReference>
<evidence type="ECO:0000259" key="4">
    <source>
        <dbReference type="PROSITE" id="PS50186"/>
    </source>
</evidence>
<dbReference type="InterPro" id="IPR036305">
    <property type="entry name" value="RGS_sf"/>
</dbReference>
<keyword evidence="1" id="KW-0734">Signal transduction inhibitor</keyword>
<evidence type="ECO:0000313" key="6">
    <source>
        <dbReference type="Proteomes" id="UP000327013"/>
    </source>
</evidence>
<dbReference type="GO" id="GO:0005739">
    <property type="term" value="C:mitochondrion"/>
    <property type="evidence" value="ECO:0007669"/>
    <property type="project" value="TreeGrafter"/>
</dbReference>
<keyword evidence="6" id="KW-1185">Reference proteome</keyword>
<evidence type="ECO:0008006" key="7">
    <source>
        <dbReference type="Google" id="ProtNLM"/>
    </source>
</evidence>
<dbReference type="InterPro" id="IPR044926">
    <property type="entry name" value="RGS_subdomain_2"/>
</dbReference>
<dbReference type="Pfam" id="PF25889">
    <property type="entry name" value="WHD_Fungal_DR"/>
    <property type="match status" value="1"/>
</dbReference>
<dbReference type="Pfam" id="PF00610">
    <property type="entry name" value="DEP"/>
    <property type="match status" value="1"/>
</dbReference>
<dbReference type="InterPro" id="IPR036390">
    <property type="entry name" value="WH_DNA-bd_sf"/>
</dbReference>
<evidence type="ECO:0000259" key="3">
    <source>
        <dbReference type="PROSITE" id="PS50132"/>
    </source>
</evidence>
<evidence type="ECO:0000313" key="5">
    <source>
        <dbReference type="EMBL" id="KAB8670390.1"/>
    </source>
</evidence>
<evidence type="ECO:0000256" key="1">
    <source>
        <dbReference type="ARBA" id="ARBA00022700"/>
    </source>
</evidence>